<reference evidence="1" key="1">
    <citation type="submission" date="2019-04" db="EMBL/GenBank/DDBJ databases">
        <title>Sequencing of skin fungus with MAO and IRED activity.</title>
        <authorList>
            <person name="Marsaioli A.J."/>
            <person name="Bonatto J.M.C."/>
            <person name="Reis Junior O."/>
        </authorList>
    </citation>
    <scope>NUCLEOTIDE SEQUENCE</scope>
    <source>
        <strain evidence="1">28M1</strain>
    </source>
</reference>
<organism evidence="1 2">
    <name type="scientific">Didymella heteroderae</name>
    <dbReference type="NCBI Taxonomy" id="1769908"/>
    <lineage>
        <taxon>Eukaryota</taxon>
        <taxon>Fungi</taxon>
        <taxon>Dikarya</taxon>
        <taxon>Ascomycota</taxon>
        <taxon>Pezizomycotina</taxon>
        <taxon>Dothideomycetes</taxon>
        <taxon>Pleosporomycetidae</taxon>
        <taxon>Pleosporales</taxon>
        <taxon>Pleosporineae</taxon>
        <taxon>Didymellaceae</taxon>
        <taxon>Didymella</taxon>
    </lineage>
</organism>
<name>A0A9P5C1W1_9PLEO</name>
<gene>
    <name evidence="1" type="ORF">E8E12_005613</name>
</gene>
<protein>
    <submittedName>
        <fullName evidence="1">Uncharacterized protein</fullName>
    </submittedName>
</protein>
<keyword evidence="2" id="KW-1185">Reference proteome</keyword>
<accession>A0A9P5C1W1</accession>
<dbReference type="EMBL" id="SWKV01000023">
    <property type="protein sequence ID" value="KAF3040900.1"/>
    <property type="molecule type" value="Genomic_DNA"/>
</dbReference>
<sequence length="193" mass="21802">MRFKRRARLIIFQRFHFEIPALTPFRHLKTISDRIRELFRDSPPCVEANGEGIVNKGRNNCKQLAAKLLQKAKTTAKRQRKLERVGQKCNQGGDNKGAKYFTSGTVLMLPEDRQVREGSINVVRTAATQLSGFCNDHKIDFLMYVAEAYTTPALCAAKFEPDIGMAYNPWSGTRAVRSAVSGHNLITFIIREA</sequence>
<dbReference type="Proteomes" id="UP000758155">
    <property type="component" value="Unassembled WGS sequence"/>
</dbReference>
<dbReference type="AlphaFoldDB" id="A0A9P5C1W1"/>
<proteinExistence type="predicted"/>
<comment type="caution">
    <text evidence="1">The sequence shown here is derived from an EMBL/GenBank/DDBJ whole genome shotgun (WGS) entry which is preliminary data.</text>
</comment>
<evidence type="ECO:0000313" key="2">
    <source>
        <dbReference type="Proteomes" id="UP000758155"/>
    </source>
</evidence>
<evidence type="ECO:0000313" key="1">
    <source>
        <dbReference type="EMBL" id="KAF3040900.1"/>
    </source>
</evidence>